<dbReference type="InterPro" id="IPR027417">
    <property type="entry name" value="P-loop_NTPase"/>
</dbReference>
<proteinExistence type="predicted"/>
<reference evidence="2" key="1">
    <citation type="journal article" date="2015" name="Nature">
        <title>Complex archaea that bridge the gap between prokaryotes and eukaryotes.</title>
        <authorList>
            <person name="Spang A."/>
            <person name="Saw J.H."/>
            <person name="Jorgensen S.L."/>
            <person name="Zaremba-Niedzwiedzka K."/>
            <person name="Martijn J."/>
            <person name="Lind A.E."/>
            <person name="van Eijk R."/>
            <person name="Schleper C."/>
            <person name="Guy L."/>
            <person name="Ettema T.J."/>
        </authorList>
    </citation>
    <scope>NUCLEOTIDE SEQUENCE</scope>
</reference>
<protein>
    <recommendedName>
        <fullName evidence="1">AAA domain-containing protein</fullName>
    </recommendedName>
</protein>
<feature type="non-terminal residue" evidence="2">
    <location>
        <position position="101"/>
    </location>
</feature>
<comment type="caution">
    <text evidence="2">The sequence shown here is derived from an EMBL/GenBank/DDBJ whole genome shotgun (WGS) entry which is preliminary data.</text>
</comment>
<dbReference type="Gene3D" id="3.40.50.300">
    <property type="entry name" value="P-loop containing nucleotide triphosphate hydrolases"/>
    <property type="match status" value="1"/>
</dbReference>
<dbReference type="EMBL" id="LAZR01021044">
    <property type="protein sequence ID" value="KKL86669.1"/>
    <property type="molecule type" value="Genomic_DNA"/>
</dbReference>
<organism evidence="2">
    <name type="scientific">marine sediment metagenome</name>
    <dbReference type="NCBI Taxonomy" id="412755"/>
    <lineage>
        <taxon>unclassified sequences</taxon>
        <taxon>metagenomes</taxon>
        <taxon>ecological metagenomes</taxon>
    </lineage>
</organism>
<dbReference type="SUPFAM" id="SSF52540">
    <property type="entry name" value="P-loop containing nucleoside triphosphate hydrolases"/>
    <property type="match status" value="1"/>
</dbReference>
<dbReference type="Pfam" id="PF13173">
    <property type="entry name" value="AAA_14"/>
    <property type="match status" value="1"/>
</dbReference>
<dbReference type="InterPro" id="IPR041682">
    <property type="entry name" value="AAA_14"/>
</dbReference>
<name>A0A0F9FJT0_9ZZZZ</name>
<sequence>MKRKLENELIEWKNREEHLPLLLRGARQVGKSYLVEYFGKTHFENVIKVDFEKQPDLNRCFKTRDPLEIIKQLELSFKSKIIPGKTLLFLDEIQECPNALV</sequence>
<dbReference type="AlphaFoldDB" id="A0A0F9FJT0"/>
<accession>A0A0F9FJT0</accession>
<gene>
    <name evidence="2" type="ORF">LCGC14_1942390</name>
</gene>
<dbReference type="PANTHER" id="PTHR33295:SF7">
    <property type="entry name" value="ATPASE"/>
    <property type="match status" value="1"/>
</dbReference>
<evidence type="ECO:0000313" key="2">
    <source>
        <dbReference type="EMBL" id="KKL86669.1"/>
    </source>
</evidence>
<feature type="domain" description="AAA" evidence="1">
    <location>
        <begin position="20"/>
        <end position="99"/>
    </location>
</feature>
<dbReference type="PANTHER" id="PTHR33295">
    <property type="entry name" value="ATPASE"/>
    <property type="match status" value="1"/>
</dbReference>
<evidence type="ECO:0000259" key="1">
    <source>
        <dbReference type="Pfam" id="PF13173"/>
    </source>
</evidence>